<keyword evidence="6" id="KW-0067">ATP-binding</keyword>
<evidence type="ECO:0000313" key="12">
    <source>
        <dbReference type="Proteomes" id="UP001271007"/>
    </source>
</evidence>
<dbReference type="InterPro" id="IPR022780">
    <property type="entry name" value="Dynein_light_int_chain"/>
</dbReference>
<dbReference type="GO" id="GO:0000226">
    <property type="term" value="P:microtubule cytoskeleton organization"/>
    <property type="evidence" value="ECO:0007669"/>
    <property type="project" value="TreeGrafter"/>
</dbReference>
<feature type="compositionally biased region" description="Low complexity" evidence="10">
    <location>
        <begin position="449"/>
        <end position="465"/>
    </location>
</feature>
<evidence type="ECO:0000256" key="7">
    <source>
        <dbReference type="ARBA" id="ARBA00023017"/>
    </source>
</evidence>
<evidence type="ECO:0000256" key="3">
    <source>
        <dbReference type="ARBA" id="ARBA00022490"/>
    </source>
</evidence>
<sequence length="653" mass="70347">MPNKLEAEVVDSHATAMTTFASNRQPALPPTSQPRPTSSRRTKKDTPRAEIWTSLLRRTRQAQARSRTQTLAHRSLLLLGGSPADQRNFVGNYVARPPPPSPPTSNRREEVKKKGEVRLSNRFAYGYGHVTLYSPPQGQSGSVSLGGEAEGVARVECHCLAGAAEKGYEGVLRKVLAVRRSGEQDGEGADAVDTDEVEAGEEDFRRPSIAILMSWQKPWEFLETLRKWTVLLSRALLPEDGRKDENPMDVLKEFGINVTVVLQHVEAQEGLERENYKDDTFDYISQCLRTCLLPLGAGLVYTPSIPPPSQSGAPLNEVQKVMYTSLSLDIASLQPRAGARPGSSSGAQQKVKDESQPRHNVVDRMAIVVPSGWDSVGKIRLLSETFSPESVMEGWVADLGKAASTFHPPPVFQEEPTSQDDETTNGDVLEATGGATEMYSSQPSPDPSSPIDDGPPMSPSKMPSSAITTYEYAIQDPNAHKAPKPARLEATTKPEQEFLAEMRAQLQQFEAHDAERQKREGGSGVHTTAGALQQARDSGSSSGAGGALSDLGDVSFNVGGVSYNTVSAEAAIERLKRPQHPSSSSGGAESPSISTPRTSTPRPPKREGREETPGTGAKTELQTDKLEEYFASLMKRGGGGSNSSTPSKAPPAS</sequence>
<dbReference type="AlphaFoldDB" id="A0AAJ0G772"/>
<comment type="caution">
    <text evidence="11">The sequence shown here is derived from an EMBL/GenBank/DDBJ whole genome shotgun (WGS) entry which is preliminary data.</text>
</comment>
<feature type="compositionally biased region" description="Low complexity" evidence="10">
    <location>
        <begin position="581"/>
        <end position="600"/>
    </location>
</feature>
<dbReference type="GO" id="GO:0035974">
    <property type="term" value="C:meiotic spindle pole body"/>
    <property type="evidence" value="ECO:0007669"/>
    <property type="project" value="TreeGrafter"/>
</dbReference>
<dbReference type="GO" id="GO:0005874">
    <property type="term" value="C:microtubule"/>
    <property type="evidence" value="ECO:0007669"/>
    <property type="project" value="UniProtKB-KW"/>
</dbReference>
<dbReference type="Proteomes" id="UP001271007">
    <property type="component" value="Unassembled WGS sequence"/>
</dbReference>
<evidence type="ECO:0000256" key="9">
    <source>
        <dbReference type="ARBA" id="ARBA00023212"/>
    </source>
</evidence>
<feature type="compositionally biased region" description="Low complexity" evidence="10">
    <location>
        <begin position="537"/>
        <end position="553"/>
    </location>
</feature>
<evidence type="ECO:0000256" key="10">
    <source>
        <dbReference type="SAM" id="MobiDB-lite"/>
    </source>
</evidence>
<evidence type="ECO:0000256" key="4">
    <source>
        <dbReference type="ARBA" id="ARBA00022701"/>
    </source>
</evidence>
<dbReference type="InterPro" id="IPR008467">
    <property type="entry name" value="Dynein1_light_intermed_chain"/>
</dbReference>
<feature type="region of interest" description="Disordered" evidence="10">
    <location>
        <begin position="19"/>
        <end position="48"/>
    </location>
</feature>
<keyword evidence="8" id="KW-0505">Motor protein</keyword>
<evidence type="ECO:0000256" key="6">
    <source>
        <dbReference type="ARBA" id="ARBA00022840"/>
    </source>
</evidence>
<evidence type="ECO:0000256" key="2">
    <source>
        <dbReference type="ARBA" id="ARBA00022448"/>
    </source>
</evidence>
<keyword evidence="3" id="KW-0963">Cytoplasm</keyword>
<comment type="subcellular location">
    <subcellularLocation>
        <location evidence="1">Cytoplasm</location>
        <location evidence="1">Cytoskeleton</location>
    </subcellularLocation>
</comment>
<dbReference type="EMBL" id="JAWDJX010000030">
    <property type="protein sequence ID" value="KAK3050718.1"/>
    <property type="molecule type" value="Genomic_DNA"/>
</dbReference>
<keyword evidence="9" id="KW-0206">Cytoskeleton</keyword>
<feature type="region of interest" description="Disordered" evidence="10">
    <location>
        <begin position="335"/>
        <end position="359"/>
    </location>
</feature>
<dbReference type="GO" id="GO:0005524">
    <property type="term" value="F:ATP binding"/>
    <property type="evidence" value="ECO:0007669"/>
    <property type="project" value="UniProtKB-KW"/>
</dbReference>
<accession>A0AAJ0G772</accession>
<feature type="compositionally biased region" description="Basic and acidic residues" evidence="10">
    <location>
        <begin position="486"/>
        <end position="496"/>
    </location>
</feature>
<gene>
    <name evidence="11" type="ORF">LTR09_008084</name>
</gene>
<dbReference type="PANTHER" id="PTHR12688:SF0">
    <property type="entry name" value="DYNEIN LIGHT INTERMEDIATE CHAIN"/>
    <property type="match status" value="1"/>
</dbReference>
<evidence type="ECO:0000313" key="11">
    <source>
        <dbReference type="EMBL" id="KAK3050718.1"/>
    </source>
</evidence>
<reference evidence="11" key="1">
    <citation type="submission" date="2023-04" db="EMBL/GenBank/DDBJ databases">
        <title>Black Yeasts Isolated from many extreme environments.</title>
        <authorList>
            <person name="Coleine C."/>
            <person name="Stajich J.E."/>
            <person name="Selbmann L."/>
        </authorList>
    </citation>
    <scope>NUCLEOTIDE SEQUENCE</scope>
    <source>
        <strain evidence="11">CCFEE 5312</strain>
    </source>
</reference>
<dbReference type="Pfam" id="PF05783">
    <property type="entry name" value="DLIC"/>
    <property type="match status" value="2"/>
</dbReference>
<feature type="region of interest" description="Disordered" evidence="10">
    <location>
        <begin position="572"/>
        <end position="653"/>
    </location>
</feature>
<feature type="region of interest" description="Disordered" evidence="10">
    <location>
        <begin position="88"/>
        <end position="113"/>
    </location>
</feature>
<feature type="compositionally biased region" description="Basic and acidic residues" evidence="10">
    <location>
        <begin position="510"/>
        <end position="521"/>
    </location>
</feature>
<dbReference type="GO" id="GO:0007018">
    <property type="term" value="P:microtubule-based movement"/>
    <property type="evidence" value="ECO:0007669"/>
    <property type="project" value="InterPro"/>
</dbReference>
<evidence type="ECO:0000256" key="1">
    <source>
        <dbReference type="ARBA" id="ARBA00004245"/>
    </source>
</evidence>
<keyword evidence="12" id="KW-1185">Reference proteome</keyword>
<keyword evidence="5" id="KW-0547">Nucleotide-binding</keyword>
<feature type="compositionally biased region" description="Basic and acidic residues" evidence="10">
    <location>
        <begin position="350"/>
        <end position="359"/>
    </location>
</feature>
<evidence type="ECO:0000256" key="5">
    <source>
        <dbReference type="ARBA" id="ARBA00022741"/>
    </source>
</evidence>
<organism evidence="11 12">
    <name type="scientific">Extremus antarcticus</name>
    <dbReference type="NCBI Taxonomy" id="702011"/>
    <lineage>
        <taxon>Eukaryota</taxon>
        <taxon>Fungi</taxon>
        <taxon>Dikarya</taxon>
        <taxon>Ascomycota</taxon>
        <taxon>Pezizomycotina</taxon>
        <taxon>Dothideomycetes</taxon>
        <taxon>Dothideomycetidae</taxon>
        <taxon>Mycosphaerellales</taxon>
        <taxon>Extremaceae</taxon>
        <taxon>Extremus</taxon>
    </lineage>
</organism>
<protein>
    <submittedName>
        <fullName evidence="11">Uncharacterized protein</fullName>
    </submittedName>
</protein>
<proteinExistence type="predicted"/>
<keyword evidence="2" id="KW-0813">Transport</keyword>
<keyword evidence="7" id="KW-0243">Dynein</keyword>
<dbReference type="GO" id="GO:0005868">
    <property type="term" value="C:cytoplasmic dynein complex"/>
    <property type="evidence" value="ECO:0007669"/>
    <property type="project" value="InterPro"/>
</dbReference>
<name>A0AAJ0G772_9PEZI</name>
<evidence type="ECO:0000256" key="8">
    <source>
        <dbReference type="ARBA" id="ARBA00023175"/>
    </source>
</evidence>
<feature type="region of interest" description="Disordered" evidence="10">
    <location>
        <begin position="406"/>
        <end position="559"/>
    </location>
</feature>
<keyword evidence="4" id="KW-0493">Microtubule</keyword>
<dbReference type="PANTHER" id="PTHR12688">
    <property type="entry name" value="DYNEIN LIGHT INTERMEDIATE CHAIN"/>
    <property type="match status" value="1"/>
</dbReference>
<dbReference type="GO" id="GO:0045504">
    <property type="term" value="F:dynein heavy chain binding"/>
    <property type="evidence" value="ECO:0007669"/>
    <property type="project" value="TreeGrafter"/>
</dbReference>